<dbReference type="Proteomes" id="UP001221757">
    <property type="component" value="Unassembled WGS sequence"/>
</dbReference>
<dbReference type="EMBL" id="JARKIE010000311">
    <property type="protein sequence ID" value="KAJ7655410.1"/>
    <property type="molecule type" value="Genomic_DNA"/>
</dbReference>
<comment type="caution">
    <text evidence="2">The sequence shown here is derived from an EMBL/GenBank/DDBJ whole genome shotgun (WGS) entry which is preliminary data.</text>
</comment>
<sequence length="250" mass="27180">MDRPFWGQFLGAYLNLHALMTARSECSVNSLLFEAQLPPEPLTAVNGCEVTERTAILPSRTRPANCFAQGLDGTGRHAADGTRHTRKYGDGGQPYESDWTSLRSSAQLENTSKEIHRGTTKDYSDGADVRTRRVLTGPPRLSGSSYTPEIYMVLPKYSYPSAAGKCLYHNCCGSRRLEAGYLLASAERAGADGEMRASLRRFHAGHTVFYPATGCGQRSIVVLTANKDTADNNIDDNAACTSTCPESRCG</sequence>
<reference evidence="2" key="1">
    <citation type="submission" date="2023-03" db="EMBL/GenBank/DDBJ databases">
        <title>Massive genome expansion in bonnet fungi (Mycena s.s.) driven by repeated elements and novel gene families across ecological guilds.</title>
        <authorList>
            <consortium name="Lawrence Berkeley National Laboratory"/>
            <person name="Harder C.B."/>
            <person name="Miyauchi S."/>
            <person name="Viragh M."/>
            <person name="Kuo A."/>
            <person name="Thoen E."/>
            <person name="Andreopoulos B."/>
            <person name="Lu D."/>
            <person name="Skrede I."/>
            <person name="Drula E."/>
            <person name="Henrissat B."/>
            <person name="Morin E."/>
            <person name="Kohler A."/>
            <person name="Barry K."/>
            <person name="LaButti K."/>
            <person name="Morin E."/>
            <person name="Salamov A."/>
            <person name="Lipzen A."/>
            <person name="Mereny Z."/>
            <person name="Hegedus B."/>
            <person name="Baldrian P."/>
            <person name="Stursova M."/>
            <person name="Weitz H."/>
            <person name="Taylor A."/>
            <person name="Grigoriev I.V."/>
            <person name="Nagy L.G."/>
            <person name="Martin F."/>
            <person name="Kauserud H."/>
        </authorList>
    </citation>
    <scope>NUCLEOTIDE SEQUENCE</scope>
    <source>
        <strain evidence="2">CBHHK067</strain>
    </source>
</reference>
<evidence type="ECO:0000256" key="1">
    <source>
        <dbReference type="SAM" id="MobiDB-lite"/>
    </source>
</evidence>
<keyword evidence="3" id="KW-1185">Reference proteome</keyword>
<dbReference type="AlphaFoldDB" id="A0AAD7G0S3"/>
<evidence type="ECO:0000313" key="2">
    <source>
        <dbReference type="EMBL" id="KAJ7655410.1"/>
    </source>
</evidence>
<protein>
    <submittedName>
        <fullName evidence="2">Uncharacterized protein</fullName>
    </submittedName>
</protein>
<accession>A0AAD7G0S3</accession>
<name>A0AAD7G0S3_MYCRO</name>
<proteinExistence type="predicted"/>
<organism evidence="2 3">
    <name type="scientific">Mycena rosella</name>
    <name type="common">Pink bonnet</name>
    <name type="synonym">Agaricus rosellus</name>
    <dbReference type="NCBI Taxonomy" id="1033263"/>
    <lineage>
        <taxon>Eukaryota</taxon>
        <taxon>Fungi</taxon>
        <taxon>Dikarya</taxon>
        <taxon>Basidiomycota</taxon>
        <taxon>Agaricomycotina</taxon>
        <taxon>Agaricomycetes</taxon>
        <taxon>Agaricomycetidae</taxon>
        <taxon>Agaricales</taxon>
        <taxon>Marasmiineae</taxon>
        <taxon>Mycenaceae</taxon>
        <taxon>Mycena</taxon>
    </lineage>
</organism>
<feature type="compositionally biased region" description="Basic and acidic residues" evidence="1">
    <location>
        <begin position="77"/>
        <end position="89"/>
    </location>
</feature>
<gene>
    <name evidence="2" type="ORF">B0H17DRAFT_1265926</name>
</gene>
<feature type="region of interest" description="Disordered" evidence="1">
    <location>
        <begin position="77"/>
        <end position="96"/>
    </location>
</feature>
<evidence type="ECO:0000313" key="3">
    <source>
        <dbReference type="Proteomes" id="UP001221757"/>
    </source>
</evidence>